<dbReference type="PANTHER" id="PTHR46825">
    <property type="entry name" value="D-ALANYL-D-ALANINE-CARBOXYPEPTIDASE/ENDOPEPTIDASE AMPH"/>
    <property type="match status" value="1"/>
</dbReference>
<keyword evidence="4" id="KW-0378">Hydrolase</keyword>
<dbReference type="RefSeq" id="WP_269033556.1">
    <property type="nucleotide sequence ID" value="NZ_CP114040.1"/>
</dbReference>
<evidence type="ECO:0000259" key="3">
    <source>
        <dbReference type="Pfam" id="PF00144"/>
    </source>
</evidence>
<keyword evidence="5" id="KW-1185">Reference proteome</keyword>
<dbReference type="InterPro" id="IPR001466">
    <property type="entry name" value="Beta-lactam-related"/>
</dbReference>
<evidence type="ECO:0000256" key="2">
    <source>
        <dbReference type="ARBA" id="ARBA00023136"/>
    </source>
</evidence>
<dbReference type="Pfam" id="PF00144">
    <property type="entry name" value="Beta-lactamase"/>
    <property type="match status" value="1"/>
</dbReference>
<accession>A0ABY7GW56</accession>
<proteinExistence type="predicted"/>
<dbReference type="Proteomes" id="UP001164459">
    <property type="component" value="Chromosome"/>
</dbReference>
<dbReference type="PANTHER" id="PTHR46825:SF11">
    <property type="entry name" value="PENICILLIN-BINDING PROTEIN 4"/>
    <property type="match status" value="1"/>
</dbReference>
<dbReference type="Gene3D" id="3.40.710.10">
    <property type="entry name" value="DD-peptidase/beta-lactamase superfamily"/>
    <property type="match status" value="1"/>
</dbReference>
<organism evidence="4 5">
    <name type="scientific">Nannocystis punicea</name>
    <dbReference type="NCBI Taxonomy" id="2995304"/>
    <lineage>
        <taxon>Bacteria</taxon>
        <taxon>Pseudomonadati</taxon>
        <taxon>Myxococcota</taxon>
        <taxon>Polyangia</taxon>
        <taxon>Nannocystales</taxon>
        <taxon>Nannocystaceae</taxon>
        <taxon>Nannocystis</taxon>
    </lineage>
</organism>
<evidence type="ECO:0000313" key="5">
    <source>
        <dbReference type="Proteomes" id="UP001164459"/>
    </source>
</evidence>
<protein>
    <submittedName>
        <fullName evidence="4">Serine hydrolase</fullName>
    </submittedName>
</protein>
<keyword evidence="2" id="KW-0472">Membrane</keyword>
<gene>
    <name evidence="4" type="ORF">O0S08_33815</name>
</gene>
<feature type="domain" description="Beta-lactamase-related" evidence="3">
    <location>
        <begin position="114"/>
        <end position="409"/>
    </location>
</feature>
<evidence type="ECO:0000256" key="1">
    <source>
        <dbReference type="ARBA" id="ARBA00004370"/>
    </source>
</evidence>
<sequence>MSLLLAIAAAGCTPAEDSPACPTAIAAAEDVYLECVADLGLTVEHLEIRVSGDIQVLFAGSSPAAAVEMAERTCEPRMQEALALGLLACESVDIGHPATAEQLRAQVERAADQGFSGSVAIVRDGAPVWSGGVGFADRERERPNAPDTAFDCGSIMKVVTAAAIFQLEADGLLSRQTTLGALFDDVPTDKAAITLDHVLTHRAGFHEYHDTHGDFEVMDRATALRRIFEQPLLFAPGEAEAYSNSGYTLLAAVVEDVSGEPFSQYLRGHLFDVAGMQRTGLYGDGLWPEGQAAIGYDEDTFACNSPACWPAPSWALMGNGGLVSTVADLVRWTAAIDGAAVFDAATRDAYRRDILSGRGLWIDGEPAHAYSGRNDFGFGVAVGEVPSRGTYVVVASNAAGNYNDNALMAQLVQMSLGALVELSPPSG</sequence>
<name>A0ABY7GW56_9BACT</name>
<reference evidence="4" key="1">
    <citation type="submission" date="2022-11" db="EMBL/GenBank/DDBJ databases">
        <title>Minimal conservation of predation-associated metabolite biosynthetic gene clusters underscores biosynthetic potential of Myxococcota including descriptions for ten novel species: Archangium lansinium sp. nov., Myxococcus landrumus sp. nov., Nannocystis bai.</title>
        <authorList>
            <person name="Ahearne A."/>
            <person name="Stevens C."/>
            <person name="Dowd S."/>
        </authorList>
    </citation>
    <scope>NUCLEOTIDE SEQUENCE</scope>
    <source>
        <strain evidence="4">Fl3</strain>
    </source>
</reference>
<dbReference type="GO" id="GO:0016787">
    <property type="term" value="F:hydrolase activity"/>
    <property type="evidence" value="ECO:0007669"/>
    <property type="project" value="UniProtKB-KW"/>
</dbReference>
<dbReference type="SUPFAM" id="SSF56601">
    <property type="entry name" value="beta-lactamase/transpeptidase-like"/>
    <property type="match status" value="1"/>
</dbReference>
<evidence type="ECO:0000313" key="4">
    <source>
        <dbReference type="EMBL" id="WAS91192.1"/>
    </source>
</evidence>
<dbReference type="EMBL" id="CP114040">
    <property type="protein sequence ID" value="WAS91192.1"/>
    <property type="molecule type" value="Genomic_DNA"/>
</dbReference>
<dbReference type="InterPro" id="IPR012338">
    <property type="entry name" value="Beta-lactam/transpept-like"/>
</dbReference>
<comment type="subcellular location">
    <subcellularLocation>
        <location evidence="1">Membrane</location>
    </subcellularLocation>
</comment>
<dbReference type="InterPro" id="IPR050491">
    <property type="entry name" value="AmpC-like"/>
</dbReference>